<dbReference type="EnsemblMetazoa" id="AAEL010381-RA">
    <property type="protein sequence ID" value="AAEL010381-PA"/>
    <property type="gene ID" value="AAEL010381"/>
</dbReference>
<organism evidence="5 6">
    <name type="scientific">Aedes aegypti</name>
    <name type="common">Yellowfever mosquito</name>
    <name type="synonym">Culex aegypti</name>
    <dbReference type="NCBI Taxonomy" id="7159"/>
    <lineage>
        <taxon>Eukaryota</taxon>
        <taxon>Metazoa</taxon>
        <taxon>Ecdysozoa</taxon>
        <taxon>Arthropoda</taxon>
        <taxon>Hexapoda</taxon>
        <taxon>Insecta</taxon>
        <taxon>Pterygota</taxon>
        <taxon>Neoptera</taxon>
        <taxon>Endopterygota</taxon>
        <taxon>Diptera</taxon>
        <taxon>Nematocera</taxon>
        <taxon>Culicoidea</taxon>
        <taxon>Culicidae</taxon>
        <taxon>Culicinae</taxon>
        <taxon>Aedini</taxon>
        <taxon>Aedes</taxon>
        <taxon>Stegomyia</taxon>
    </lineage>
</organism>
<dbReference type="FunFam" id="3.40.50.2000:FF:000144">
    <property type="entry name" value="UDP-glucuronosyltransferase"/>
    <property type="match status" value="1"/>
</dbReference>
<dbReference type="PROSITE" id="PS00375">
    <property type="entry name" value="UDPGT"/>
    <property type="match status" value="1"/>
</dbReference>
<evidence type="ECO:0000256" key="1">
    <source>
        <dbReference type="ARBA" id="ARBA00009995"/>
    </source>
</evidence>
<dbReference type="GO" id="GO:0008194">
    <property type="term" value="F:UDP-glycosyltransferase activity"/>
    <property type="evidence" value="ECO:0007669"/>
    <property type="project" value="InterPro"/>
</dbReference>
<dbReference type="PANTHER" id="PTHR48043:SF159">
    <property type="entry name" value="EG:EG0003.4 PROTEIN-RELATED"/>
    <property type="match status" value="1"/>
</dbReference>
<dbReference type="InterPro" id="IPR035595">
    <property type="entry name" value="UDP_glycos_trans_CS"/>
</dbReference>
<reference evidence="5 6" key="1">
    <citation type="submission" date="2017-06" db="EMBL/GenBank/DDBJ databases">
        <title>Aedes aegypti genome working group (AGWG) sequencing and assembly.</title>
        <authorList>
            <consortium name="Aedes aegypti Genome Working Group (AGWG)"/>
            <person name="Matthews B.J."/>
        </authorList>
    </citation>
    <scope>NUCLEOTIDE SEQUENCE [LARGE SCALE GENOMIC DNA]</scope>
    <source>
        <strain evidence="5 6">LVP_AGWG</strain>
    </source>
</reference>
<dbReference type="InterPro" id="IPR050271">
    <property type="entry name" value="UDP-glycosyltransferase"/>
</dbReference>
<reference evidence="5" key="2">
    <citation type="submission" date="2020-05" db="UniProtKB">
        <authorList>
            <consortium name="EnsemblMetazoa"/>
        </authorList>
    </citation>
    <scope>IDENTIFICATION</scope>
    <source>
        <strain evidence="5">LVP_AGWG</strain>
    </source>
</reference>
<dbReference type="VEuPathDB" id="VectorBase:AAEL010381"/>
<proteinExistence type="inferred from homology"/>
<protein>
    <submittedName>
        <fullName evidence="5">Glucosyl/glucuronosyl transferases</fullName>
    </submittedName>
</protein>
<keyword evidence="2 4" id="KW-0328">Glycosyltransferase</keyword>
<dbReference type="AlphaFoldDB" id="A0A1S4FQK1"/>
<dbReference type="Proteomes" id="UP000008820">
    <property type="component" value="Chromosome 2"/>
</dbReference>
<sequence>MFVASFRFMGSNVVVGSQPSSTAYLPAASNMRVLSCFLLTLVTIISDNHADAARILGVFPTPSKSHWILGSSLLKELASDGHEVTDVSPFKLSNPPANYHHVEIATDHEFFNQKVEQLFSETDKSQISKMVEMYTAVNYFSNSTLSSPAVKQLLRSNQKFDLVILEIFLDHALLGFAEHFGCPVIGTTTHGVLGWINSLVGTPQPLSYVPHVHIGFSNPMNFWQRMANVIFTAIDETLLSVLVYPEQDRMYREAFPNAKRSLSEMRRDAVSLVLVNNHFSLSYPRPYVPNMIEIGGFHVNRKVNPLPENILNFIANSTDGVIYFSMGSNLKPSQMGKEKQQDLLNAFSKVKQNVIWKWDDESLKLDKSKYFIAKWLPQDDILAHPNVKLFITHGGLLSCTESIHHGKPIIGIPIFGDQQMNMDQAEKAGWGVAVKFTDLNEESITNALNEVLNNDKYTKTVQLISKRLRDQPLPPMDMAKYWVNYVLRHDGAEHLKSPGQQFCFIQYHNIDVYVFIIALVAILIALPIKVFRALCSQSAKHSSKIKSKSKKKTN</sequence>
<evidence type="ECO:0000256" key="3">
    <source>
        <dbReference type="ARBA" id="ARBA00022679"/>
    </source>
</evidence>
<gene>
    <name evidence="5" type="primary">5573288</name>
</gene>
<dbReference type="PANTHER" id="PTHR48043">
    <property type="entry name" value="EG:EG0003.4 PROTEIN-RELATED"/>
    <property type="match status" value="1"/>
</dbReference>
<evidence type="ECO:0000256" key="2">
    <source>
        <dbReference type="ARBA" id="ARBA00022676"/>
    </source>
</evidence>
<dbReference type="InParanoid" id="A0A1S4FQK1"/>
<keyword evidence="3 4" id="KW-0808">Transferase</keyword>
<dbReference type="FunFam" id="3.40.50.2000:FF:000050">
    <property type="entry name" value="UDP-glucuronosyltransferase"/>
    <property type="match status" value="1"/>
</dbReference>
<evidence type="ECO:0000313" key="5">
    <source>
        <dbReference type="EnsemblMetazoa" id="AAEL010381-PA"/>
    </source>
</evidence>
<dbReference type="OrthoDB" id="5835829at2759"/>
<dbReference type="CDD" id="cd03784">
    <property type="entry name" value="GT1_Gtf-like"/>
    <property type="match status" value="1"/>
</dbReference>
<keyword evidence="6" id="KW-1185">Reference proteome</keyword>
<dbReference type="SUPFAM" id="SSF53756">
    <property type="entry name" value="UDP-Glycosyltransferase/glycogen phosphorylase"/>
    <property type="match status" value="1"/>
</dbReference>
<name>A0A1S4FQK1_AEDAE</name>
<dbReference type="Pfam" id="PF00201">
    <property type="entry name" value="UDPGT"/>
    <property type="match status" value="1"/>
</dbReference>
<accession>A0A1S4FQK1</accession>
<evidence type="ECO:0000256" key="4">
    <source>
        <dbReference type="RuleBase" id="RU003718"/>
    </source>
</evidence>
<comment type="similarity">
    <text evidence="1 4">Belongs to the UDP-glycosyltransferase family.</text>
</comment>
<dbReference type="InterPro" id="IPR002213">
    <property type="entry name" value="UDP_glucos_trans"/>
</dbReference>
<evidence type="ECO:0000313" key="6">
    <source>
        <dbReference type="Proteomes" id="UP000008820"/>
    </source>
</evidence>
<dbReference type="Gene3D" id="3.40.50.2000">
    <property type="entry name" value="Glycogen Phosphorylase B"/>
    <property type="match status" value="2"/>
</dbReference>